<organism evidence="1 2">
    <name type="scientific">Platanthera zijinensis</name>
    <dbReference type="NCBI Taxonomy" id="2320716"/>
    <lineage>
        <taxon>Eukaryota</taxon>
        <taxon>Viridiplantae</taxon>
        <taxon>Streptophyta</taxon>
        <taxon>Embryophyta</taxon>
        <taxon>Tracheophyta</taxon>
        <taxon>Spermatophyta</taxon>
        <taxon>Magnoliopsida</taxon>
        <taxon>Liliopsida</taxon>
        <taxon>Asparagales</taxon>
        <taxon>Orchidaceae</taxon>
        <taxon>Orchidoideae</taxon>
        <taxon>Orchideae</taxon>
        <taxon>Orchidinae</taxon>
        <taxon>Platanthera</taxon>
    </lineage>
</organism>
<accession>A0AAP0BSR2</accession>
<dbReference type="EMBL" id="JBBWWQ010000004">
    <property type="protein sequence ID" value="KAK8949455.1"/>
    <property type="molecule type" value="Genomic_DNA"/>
</dbReference>
<protein>
    <submittedName>
        <fullName evidence="1">Uncharacterized protein</fullName>
    </submittedName>
</protein>
<keyword evidence="2" id="KW-1185">Reference proteome</keyword>
<evidence type="ECO:0000313" key="1">
    <source>
        <dbReference type="EMBL" id="KAK8949455.1"/>
    </source>
</evidence>
<comment type="caution">
    <text evidence="1">The sequence shown here is derived from an EMBL/GenBank/DDBJ whole genome shotgun (WGS) entry which is preliminary data.</text>
</comment>
<evidence type="ECO:0000313" key="2">
    <source>
        <dbReference type="Proteomes" id="UP001418222"/>
    </source>
</evidence>
<name>A0AAP0BSR2_9ASPA</name>
<dbReference type="AlphaFoldDB" id="A0AAP0BSR2"/>
<proteinExistence type="predicted"/>
<dbReference type="Proteomes" id="UP001418222">
    <property type="component" value="Unassembled WGS sequence"/>
</dbReference>
<sequence length="161" mass="17982">MVESLQVLSELRFPLTQASSSLRFCMVSLVPSLRREVRLRSANLAYVAQPPLVRVAPPGSRSQSALSSRHRFPSSHACGITARPKRTLTSVEMGRDNRLPLAQRCPGEVLLQCRNSSENSEGKSYRKKINNKKKSLQAAILLLLLLQRDSELNFLKAGELR</sequence>
<reference evidence="1 2" key="1">
    <citation type="journal article" date="2022" name="Nat. Plants">
        <title>Genomes of leafy and leafless Platanthera orchids illuminate the evolution of mycoheterotrophy.</title>
        <authorList>
            <person name="Li M.H."/>
            <person name="Liu K.W."/>
            <person name="Li Z."/>
            <person name="Lu H.C."/>
            <person name="Ye Q.L."/>
            <person name="Zhang D."/>
            <person name="Wang J.Y."/>
            <person name="Li Y.F."/>
            <person name="Zhong Z.M."/>
            <person name="Liu X."/>
            <person name="Yu X."/>
            <person name="Liu D.K."/>
            <person name="Tu X.D."/>
            <person name="Liu B."/>
            <person name="Hao Y."/>
            <person name="Liao X.Y."/>
            <person name="Jiang Y.T."/>
            <person name="Sun W.H."/>
            <person name="Chen J."/>
            <person name="Chen Y.Q."/>
            <person name="Ai Y."/>
            <person name="Zhai J.W."/>
            <person name="Wu S.S."/>
            <person name="Zhou Z."/>
            <person name="Hsiao Y.Y."/>
            <person name="Wu W.L."/>
            <person name="Chen Y.Y."/>
            <person name="Lin Y.F."/>
            <person name="Hsu J.L."/>
            <person name="Li C.Y."/>
            <person name="Wang Z.W."/>
            <person name="Zhao X."/>
            <person name="Zhong W.Y."/>
            <person name="Ma X.K."/>
            <person name="Ma L."/>
            <person name="Huang J."/>
            <person name="Chen G.Z."/>
            <person name="Huang M.Z."/>
            <person name="Huang L."/>
            <person name="Peng D.H."/>
            <person name="Luo Y.B."/>
            <person name="Zou S.Q."/>
            <person name="Chen S.P."/>
            <person name="Lan S."/>
            <person name="Tsai W.C."/>
            <person name="Van de Peer Y."/>
            <person name="Liu Z.J."/>
        </authorList>
    </citation>
    <scope>NUCLEOTIDE SEQUENCE [LARGE SCALE GENOMIC DNA]</scope>
    <source>
        <strain evidence="1">Lor287</strain>
    </source>
</reference>
<gene>
    <name evidence="1" type="ORF">KSP39_PZI005106</name>
</gene>